<evidence type="ECO:0000313" key="2">
    <source>
        <dbReference type="EMBL" id="MBU9712185.1"/>
    </source>
</evidence>
<dbReference type="Proteomes" id="UP000784880">
    <property type="component" value="Unassembled WGS sequence"/>
</dbReference>
<evidence type="ECO:0000256" key="1">
    <source>
        <dbReference type="SAM" id="Phobius"/>
    </source>
</evidence>
<feature type="transmembrane region" description="Helical" evidence="1">
    <location>
        <begin position="51"/>
        <end position="73"/>
    </location>
</feature>
<sequence length="151" mass="17008">MNPIYLFLLASIIAVIGLVILFKRLGLSMEDKLEKGEDVTQESFQRETNRFFMMAPLVEMIPILLVVLAFMQMEGWAGELTQDDIVFPIVIVVIIWFFGGLNVFLTRKRILMATDVKSNSKNYINTLSFISFALIGSLPVISIVGLILFTA</sequence>
<dbReference type="RefSeq" id="WP_217066370.1">
    <property type="nucleotide sequence ID" value="NZ_JAHQCS010000094.1"/>
</dbReference>
<feature type="transmembrane region" description="Helical" evidence="1">
    <location>
        <begin position="126"/>
        <end position="149"/>
    </location>
</feature>
<keyword evidence="1" id="KW-0472">Membrane</keyword>
<dbReference type="EMBL" id="JAHQCS010000094">
    <property type="protein sequence ID" value="MBU9712185.1"/>
    <property type="molecule type" value="Genomic_DNA"/>
</dbReference>
<keyword evidence="3" id="KW-1185">Reference proteome</keyword>
<reference evidence="2 3" key="1">
    <citation type="submission" date="2021-06" db="EMBL/GenBank/DDBJ databases">
        <title>Bacillus sp. RD4P76, an endophyte from a halophyte.</title>
        <authorList>
            <person name="Sun J.-Q."/>
        </authorList>
    </citation>
    <scope>NUCLEOTIDE SEQUENCE [LARGE SCALE GENOMIC DNA]</scope>
    <source>
        <strain evidence="2 3">CGMCC 1.15917</strain>
    </source>
</reference>
<proteinExistence type="predicted"/>
<keyword evidence="1" id="KW-0812">Transmembrane</keyword>
<feature type="transmembrane region" description="Helical" evidence="1">
    <location>
        <begin position="85"/>
        <end position="105"/>
    </location>
</feature>
<comment type="caution">
    <text evidence="2">The sequence shown here is derived from an EMBL/GenBank/DDBJ whole genome shotgun (WGS) entry which is preliminary data.</text>
</comment>
<organism evidence="2 3">
    <name type="scientific">Evansella tamaricis</name>
    <dbReference type="NCBI Taxonomy" id="2069301"/>
    <lineage>
        <taxon>Bacteria</taxon>
        <taxon>Bacillati</taxon>
        <taxon>Bacillota</taxon>
        <taxon>Bacilli</taxon>
        <taxon>Bacillales</taxon>
        <taxon>Bacillaceae</taxon>
        <taxon>Evansella</taxon>
    </lineage>
</organism>
<gene>
    <name evidence="2" type="ORF">KS419_10570</name>
</gene>
<evidence type="ECO:0000313" key="3">
    <source>
        <dbReference type="Proteomes" id="UP000784880"/>
    </source>
</evidence>
<keyword evidence="1" id="KW-1133">Transmembrane helix</keyword>
<accession>A0ABS6JFL2</accession>
<name>A0ABS6JFL2_9BACI</name>
<protein>
    <submittedName>
        <fullName evidence="2">Uncharacterized protein</fullName>
    </submittedName>
</protein>
<feature type="transmembrane region" description="Helical" evidence="1">
    <location>
        <begin position="6"/>
        <end position="25"/>
    </location>
</feature>